<evidence type="ECO:0000313" key="1">
    <source>
        <dbReference type="EMBL" id="SBV99479.1"/>
    </source>
</evidence>
<proteinExistence type="predicted"/>
<accession>A0A212JJ67</accession>
<sequence length="82" mass="9894">MTEREAIQIIKDEDLKNYNWFDNHEVQPNEVEITKRENVWIVATADERKTRISTISYKSESEALNDFIERLRADKVLNQYYK</sequence>
<organism evidence="1">
    <name type="scientific">uncultured Eubacteriales bacterium</name>
    <dbReference type="NCBI Taxonomy" id="172733"/>
    <lineage>
        <taxon>Bacteria</taxon>
        <taxon>Bacillati</taxon>
        <taxon>Bacillota</taxon>
        <taxon>Clostridia</taxon>
        <taxon>Eubacteriales</taxon>
        <taxon>environmental samples</taxon>
    </lineage>
</organism>
<dbReference type="EMBL" id="FLUN01000001">
    <property type="protein sequence ID" value="SBV99479.1"/>
    <property type="molecule type" value="Genomic_DNA"/>
</dbReference>
<reference evidence="1" key="1">
    <citation type="submission" date="2016-04" db="EMBL/GenBank/DDBJ databases">
        <authorList>
            <person name="Evans L.H."/>
            <person name="Alamgir A."/>
            <person name="Owens N."/>
            <person name="Weber N.D."/>
            <person name="Virtaneva K."/>
            <person name="Barbian K."/>
            <person name="Babar A."/>
            <person name="Rosenke K."/>
        </authorList>
    </citation>
    <scope>NUCLEOTIDE SEQUENCE</scope>
    <source>
        <strain evidence="1">86</strain>
    </source>
</reference>
<protein>
    <submittedName>
        <fullName evidence="1">Uncharacterized protein</fullName>
    </submittedName>
</protein>
<name>A0A212JJ67_9FIRM</name>
<dbReference type="AlphaFoldDB" id="A0A212JJ67"/>
<gene>
    <name evidence="1" type="ORF">KL86CLO1_11205</name>
</gene>